<reference evidence="4 5" key="1">
    <citation type="submission" date="2012-08" db="EMBL/GenBank/DDBJ databases">
        <title>Oryza genome evolution.</title>
        <authorList>
            <person name="Wing R.A."/>
        </authorList>
    </citation>
    <scope>NUCLEOTIDE SEQUENCE</scope>
</reference>
<dbReference type="GO" id="GO:0016579">
    <property type="term" value="P:protein deubiquitination"/>
    <property type="evidence" value="ECO:0007669"/>
    <property type="project" value="InterPro"/>
</dbReference>
<dbReference type="PANTHER" id="PTHR34465">
    <property type="entry name" value="CARBOXYL-TERMINAL HYDROLASE-LIKE PROTEIN, PUTATIVE (DUF627 AND DUF629)-RELATED"/>
    <property type="match status" value="1"/>
</dbReference>
<dbReference type="Proteomes" id="UP000032180">
    <property type="component" value="Chromosome 8"/>
</dbReference>
<dbReference type="Gene3D" id="3.90.70.10">
    <property type="entry name" value="Cysteine proteinases"/>
    <property type="match status" value="1"/>
</dbReference>
<evidence type="ECO:0000259" key="3">
    <source>
        <dbReference type="Pfam" id="PF04780"/>
    </source>
</evidence>
<reference evidence="4" key="3">
    <citation type="submission" date="2015-04" db="UniProtKB">
        <authorList>
            <consortium name="EnsemblPlants"/>
        </authorList>
    </citation>
    <scope>IDENTIFICATION</scope>
</reference>
<feature type="compositionally biased region" description="Polar residues" evidence="1">
    <location>
        <begin position="716"/>
        <end position="725"/>
    </location>
</feature>
<evidence type="ECO:0000313" key="5">
    <source>
        <dbReference type="Proteomes" id="UP000032180"/>
    </source>
</evidence>
<dbReference type="CDD" id="cd02257">
    <property type="entry name" value="Peptidase_C19"/>
    <property type="match status" value="1"/>
</dbReference>
<feature type="domain" description="Peptidase C19 ubiquitin carboxyl-terminal hydrolase" evidence="2">
    <location>
        <begin position="960"/>
        <end position="1238"/>
    </location>
</feature>
<feature type="domain" description="DUF629" evidence="3">
    <location>
        <begin position="348"/>
        <end position="436"/>
    </location>
</feature>
<feature type="compositionally biased region" description="Polar residues" evidence="1">
    <location>
        <begin position="656"/>
        <end position="672"/>
    </location>
</feature>
<keyword evidence="5" id="KW-1185">Reference proteome</keyword>
<dbReference type="InterPro" id="IPR006865">
    <property type="entry name" value="DUF629"/>
</dbReference>
<name>A0A0D9X4S6_9ORYZ</name>
<dbReference type="PANTHER" id="PTHR34465:SF3">
    <property type="entry name" value="OS09G0547900 PROTEIN"/>
    <property type="match status" value="1"/>
</dbReference>
<dbReference type="InterPro" id="IPR011990">
    <property type="entry name" value="TPR-like_helical_dom_sf"/>
</dbReference>
<dbReference type="SUPFAM" id="SSF54001">
    <property type="entry name" value="Cysteine proteinases"/>
    <property type="match status" value="1"/>
</dbReference>
<feature type="region of interest" description="Disordered" evidence="1">
    <location>
        <begin position="633"/>
        <end position="686"/>
    </location>
</feature>
<sequence>MGPRKAQYDIQRMEAEAEAAARQEEEAKASAVREEARAAWLLDTEGRYDESLARGDELAAKHPGSAVAAHLAAVLHHHAFKLAFVANDKPRIDKHRDAALGHYIRARQLAPNCVEIAYRLASMRLLCDNDGEAQPDILRAIAIASPTDPAENNVQYDFVPTVAETTAKDRVENSLELAHQRCGYIVSYLRDEWIPNNVRSLLALSDKEGTAKAIKPARELAERYYYSARAQLTHAHINLEFAFNLDPEIDNRPFLNRVLRELNSVAGRFDDSLVLAMVRAKLLFVLGDYTAMSAEAIWAINMVDPADPGNEDVAPGSVPGENSQDRISYVRAEIGRLLKKLVSVAGYYWRCYLTREERDGFLFVGINSLHRHYVNVYQENHEAANVISDALSFVKKSSSWRFWICPYCVGKKIPDTDSLLQHIRNKHPEGSVWPKLLSVLDPKLISDIFGGDNFSDNVTIFPDSEEQYVFHFKSITVSDITEPRPFSELRENKRTEGIEILEEIKLKLKNFPTDKSIEFNEACAEIRDLWYYFLEISVLDFRVVILPRAAAFIWNQLLQCMSKDKKAANRSIDSVVIDAVFPYVDEAPDIDEIFSNDSNAVEPAICPNVANTDVPNNNAANTDESTLNISGAPNINASDIDETIPNTPIDPDRSSAIENGSNVSHASCSDDTLTAGEDKERNATKPAICPNVGGDILDTNADNNDALSLDVAEVSNSNASITSETMPKDDPDSNATEPALCPNIGDVLDNNATEPALCPNIGDVLDNNTTNTDALSLSIADVTNSNASGTDETIPNIADDPDNNAAEHAISPNVGHVLDNNAANTDALSLNGVGGPDGNASDIDETISDIADSPYRNSAKNGSNLSDVSCTDDILTNGKDKEREVHVKDESYGATVNEKDSIPPIKMVEYGSELDATPENTASHLLGKFDKSTEEIASISCYRKNIDVLKNNNADEDMYFLNLITQVLWNLRHFRNEFLWRQPTFDVSHADPCIAEKLYEIFSAWEKNEHSRMVLLLTDVKTTLCEIVGRNFASEIMAIILEGLHKFDTSLYFGAERVVLNTPCKYRILTLGIFGVELKQLMSCGCGEWFGEEEYRFFHKLDASSLDTTKINSFGELSILMDSQSDCERRCNKCSGSVKQIGCFLSKGPHYFTIVLQDWLGSDEIQAILSEALFGIASPLDIALLYKGVILPQKGGHSATKYRLISVICYIEHGYVCFARDQDKWLKYDNMTVMTIHCLRELLELYWEINLQPEVLIYEVIK</sequence>
<dbReference type="SUPFAM" id="SSF48452">
    <property type="entry name" value="TPR-like"/>
    <property type="match status" value="1"/>
</dbReference>
<dbReference type="Pfam" id="PF04780">
    <property type="entry name" value="DUF629"/>
    <property type="match status" value="1"/>
</dbReference>
<evidence type="ECO:0000313" key="4">
    <source>
        <dbReference type="EnsemblPlants" id="LPERR08G04000.1"/>
    </source>
</evidence>
<accession>A0A0D9X4S6</accession>
<dbReference type="eggNOG" id="KOG1887">
    <property type="taxonomic scope" value="Eukaryota"/>
</dbReference>
<dbReference type="GO" id="GO:0004843">
    <property type="term" value="F:cysteine-type deubiquitinase activity"/>
    <property type="evidence" value="ECO:0007669"/>
    <property type="project" value="InterPro"/>
</dbReference>
<dbReference type="AlphaFoldDB" id="A0A0D9X4S6"/>
<dbReference type="InterPro" id="IPR038765">
    <property type="entry name" value="Papain-like_cys_pep_sf"/>
</dbReference>
<dbReference type="InterPro" id="IPR001394">
    <property type="entry name" value="Peptidase_C19_UCH"/>
</dbReference>
<dbReference type="Pfam" id="PF00443">
    <property type="entry name" value="UCH"/>
    <property type="match status" value="1"/>
</dbReference>
<protein>
    <submittedName>
        <fullName evidence="4">Uncharacterized protein</fullName>
    </submittedName>
</protein>
<feature type="region of interest" description="Disordered" evidence="1">
    <location>
        <begin position="716"/>
        <end position="737"/>
    </location>
</feature>
<reference evidence="5" key="2">
    <citation type="submission" date="2013-12" db="EMBL/GenBank/DDBJ databases">
        <authorList>
            <person name="Yu Y."/>
            <person name="Lee S."/>
            <person name="de Baynast K."/>
            <person name="Wissotski M."/>
            <person name="Liu L."/>
            <person name="Talag J."/>
            <person name="Goicoechea J."/>
            <person name="Angelova A."/>
            <person name="Jetty R."/>
            <person name="Kudrna D."/>
            <person name="Golser W."/>
            <person name="Rivera L."/>
            <person name="Zhang J."/>
            <person name="Wing R."/>
        </authorList>
    </citation>
    <scope>NUCLEOTIDE SEQUENCE</scope>
</reference>
<dbReference type="Gramene" id="LPERR08G04000.1">
    <property type="protein sequence ID" value="LPERR08G04000.1"/>
    <property type="gene ID" value="LPERR08G04000"/>
</dbReference>
<proteinExistence type="predicted"/>
<organism evidence="4 5">
    <name type="scientific">Leersia perrieri</name>
    <dbReference type="NCBI Taxonomy" id="77586"/>
    <lineage>
        <taxon>Eukaryota</taxon>
        <taxon>Viridiplantae</taxon>
        <taxon>Streptophyta</taxon>
        <taxon>Embryophyta</taxon>
        <taxon>Tracheophyta</taxon>
        <taxon>Spermatophyta</taxon>
        <taxon>Magnoliopsida</taxon>
        <taxon>Liliopsida</taxon>
        <taxon>Poales</taxon>
        <taxon>Poaceae</taxon>
        <taxon>BOP clade</taxon>
        <taxon>Oryzoideae</taxon>
        <taxon>Oryzeae</taxon>
        <taxon>Oryzinae</taxon>
        <taxon>Leersia</taxon>
    </lineage>
</organism>
<evidence type="ECO:0000256" key="1">
    <source>
        <dbReference type="SAM" id="MobiDB-lite"/>
    </source>
</evidence>
<evidence type="ECO:0000259" key="2">
    <source>
        <dbReference type="Pfam" id="PF00443"/>
    </source>
</evidence>
<dbReference type="EnsemblPlants" id="LPERR08G04000.1">
    <property type="protein sequence ID" value="LPERR08G04000.1"/>
    <property type="gene ID" value="LPERR08G04000"/>
</dbReference>